<dbReference type="Proteomes" id="UP000236291">
    <property type="component" value="Unassembled WGS sequence"/>
</dbReference>
<feature type="non-terminal residue" evidence="1">
    <location>
        <position position="104"/>
    </location>
</feature>
<dbReference type="AlphaFoldDB" id="A0A2K3KUV0"/>
<evidence type="ECO:0000313" key="1">
    <source>
        <dbReference type="EMBL" id="PNX70071.1"/>
    </source>
</evidence>
<dbReference type="EMBL" id="ASHM01111075">
    <property type="protein sequence ID" value="PNX70071.1"/>
    <property type="molecule type" value="Genomic_DNA"/>
</dbReference>
<name>A0A2K3KUV0_TRIPR</name>
<evidence type="ECO:0008006" key="3">
    <source>
        <dbReference type="Google" id="ProtNLM"/>
    </source>
</evidence>
<reference evidence="1 2" key="1">
    <citation type="journal article" date="2014" name="Am. J. Bot.">
        <title>Genome assembly and annotation for red clover (Trifolium pratense; Fabaceae).</title>
        <authorList>
            <person name="Istvanek J."/>
            <person name="Jaros M."/>
            <person name="Krenek A."/>
            <person name="Repkova J."/>
        </authorList>
    </citation>
    <scope>NUCLEOTIDE SEQUENCE [LARGE SCALE GENOMIC DNA]</scope>
    <source>
        <strain evidence="2">cv. Tatra</strain>
        <tissue evidence="1">Young leaves</tissue>
    </source>
</reference>
<sequence>MPTKKSHLAAIKAMAVKIDTLEENMGLKSTLTTMEKNQATLIAMFEKSLRKSLLTEDESVVNRGDPVELSMFDGGDPTGWISRAEVYFRVHDTIPEVKVNLVQL</sequence>
<accession>A0A2K3KUV0</accession>
<reference evidence="1 2" key="2">
    <citation type="journal article" date="2017" name="Front. Plant Sci.">
        <title>Gene Classification and Mining of Molecular Markers Useful in Red Clover (Trifolium pratense) Breeding.</title>
        <authorList>
            <person name="Istvanek J."/>
            <person name="Dluhosova J."/>
            <person name="Dluhos P."/>
            <person name="Patkova L."/>
            <person name="Nedelnik J."/>
            <person name="Repkova J."/>
        </authorList>
    </citation>
    <scope>NUCLEOTIDE SEQUENCE [LARGE SCALE GENOMIC DNA]</scope>
    <source>
        <strain evidence="2">cv. Tatra</strain>
        <tissue evidence="1">Young leaves</tissue>
    </source>
</reference>
<comment type="caution">
    <text evidence="1">The sequence shown here is derived from an EMBL/GenBank/DDBJ whole genome shotgun (WGS) entry which is preliminary data.</text>
</comment>
<gene>
    <name evidence="1" type="ORF">L195_g057070</name>
</gene>
<organism evidence="1 2">
    <name type="scientific">Trifolium pratense</name>
    <name type="common">Red clover</name>
    <dbReference type="NCBI Taxonomy" id="57577"/>
    <lineage>
        <taxon>Eukaryota</taxon>
        <taxon>Viridiplantae</taxon>
        <taxon>Streptophyta</taxon>
        <taxon>Embryophyta</taxon>
        <taxon>Tracheophyta</taxon>
        <taxon>Spermatophyta</taxon>
        <taxon>Magnoliopsida</taxon>
        <taxon>eudicotyledons</taxon>
        <taxon>Gunneridae</taxon>
        <taxon>Pentapetalae</taxon>
        <taxon>rosids</taxon>
        <taxon>fabids</taxon>
        <taxon>Fabales</taxon>
        <taxon>Fabaceae</taxon>
        <taxon>Papilionoideae</taxon>
        <taxon>50 kb inversion clade</taxon>
        <taxon>NPAAA clade</taxon>
        <taxon>Hologalegina</taxon>
        <taxon>IRL clade</taxon>
        <taxon>Trifolieae</taxon>
        <taxon>Trifolium</taxon>
    </lineage>
</organism>
<proteinExistence type="predicted"/>
<evidence type="ECO:0000313" key="2">
    <source>
        <dbReference type="Proteomes" id="UP000236291"/>
    </source>
</evidence>
<protein>
    <recommendedName>
        <fullName evidence="3">Retrotransposon gag protein</fullName>
    </recommendedName>
</protein>